<gene>
    <name evidence="1" type="ORF">CRENPOLYSF2_160027</name>
</gene>
<dbReference type="EMBL" id="FUKJ01000068">
    <property type="protein sequence ID" value="SJM90356.1"/>
    <property type="molecule type" value="Genomic_DNA"/>
</dbReference>
<evidence type="ECO:0000313" key="2">
    <source>
        <dbReference type="Proteomes" id="UP000195442"/>
    </source>
</evidence>
<keyword evidence="2" id="KW-1185">Reference proteome</keyword>
<reference evidence="2" key="1">
    <citation type="submission" date="2017-02" db="EMBL/GenBank/DDBJ databases">
        <authorList>
            <person name="Daims H."/>
        </authorList>
    </citation>
    <scope>NUCLEOTIDE SEQUENCE [LARGE SCALE GENOMIC DNA]</scope>
</reference>
<evidence type="ECO:0000313" key="1">
    <source>
        <dbReference type="EMBL" id="SJM90356.1"/>
    </source>
</evidence>
<sequence length="56" mass="6154">MACKAIYAGSIPAAASTSKYKEIQRSTKTLLASGFKGFFMSNEVQWNTFTTTLKQV</sequence>
<dbReference type="Proteomes" id="UP000195442">
    <property type="component" value="Unassembled WGS sequence"/>
</dbReference>
<name>A0A1R4H2F3_9GAMM</name>
<proteinExistence type="predicted"/>
<accession>A0A1R4H2F3</accession>
<dbReference type="AlphaFoldDB" id="A0A1R4H2F3"/>
<organism evidence="1 2">
    <name type="scientific">Crenothrix polyspora</name>
    <dbReference type="NCBI Taxonomy" id="360316"/>
    <lineage>
        <taxon>Bacteria</taxon>
        <taxon>Pseudomonadati</taxon>
        <taxon>Pseudomonadota</taxon>
        <taxon>Gammaproteobacteria</taxon>
        <taxon>Methylococcales</taxon>
        <taxon>Crenotrichaceae</taxon>
        <taxon>Crenothrix</taxon>
    </lineage>
</organism>
<protein>
    <submittedName>
        <fullName evidence="1">Uncharacterized protein</fullName>
    </submittedName>
</protein>